<dbReference type="STRING" id="1465490.SAMN05444277_101242"/>
<gene>
    <name evidence="1" type="ORF">SAMN05444277_101242</name>
</gene>
<organism evidence="1 2">
    <name type="scientific">Parafilimonas terrae</name>
    <dbReference type="NCBI Taxonomy" id="1465490"/>
    <lineage>
        <taxon>Bacteria</taxon>
        <taxon>Pseudomonadati</taxon>
        <taxon>Bacteroidota</taxon>
        <taxon>Chitinophagia</taxon>
        <taxon>Chitinophagales</taxon>
        <taxon>Chitinophagaceae</taxon>
        <taxon>Parafilimonas</taxon>
    </lineage>
</organism>
<dbReference type="RefSeq" id="WP_090653676.1">
    <property type="nucleotide sequence ID" value="NZ_FOXQ01000001.1"/>
</dbReference>
<accession>A0A1I5RGN5</accession>
<proteinExistence type="predicted"/>
<sequence length="66" mass="7646">MKKKIYVVFEAFTIDGKPILRNDSAFWLEQNAKEYASTQNDIYRKANIDASYNIMPLDISDIPSEN</sequence>
<dbReference type="AlphaFoldDB" id="A0A1I5RGN5"/>
<dbReference type="EMBL" id="FOXQ01000001">
    <property type="protein sequence ID" value="SFP57675.1"/>
    <property type="molecule type" value="Genomic_DNA"/>
</dbReference>
<protein>
    <submittedName>
        <fullName evidence="1">Uncharacterized protein</fullName>
    </submittedName>
</protein>
<evidence type="ECO:0000313" key="2">
    <source>
        <dbReference type="Proteomes" id="UP000199031"/>
    </source>
</evidence>
<reference evidence="1 2" key="1">
    <citation type="submission" date="2016-10" db="EMBL/GenBank/DDBJ databases">
        <authorList>
            <person name="de Groot N.N."/>
        </authorList>
    </citation>
    <scope>NUCLEOTIDE SEQUENCE [LARGE SCALE GENOMIC DNA]</scope>
    <source>
        <strain evidence="1 2">DSM 28286</strain>
    </source>
</reference>
<dbReference type="Proteomes" id="UP000199031">
    <property type="component" value="Unassembled WGS sequence"/>
</dbReference>
<name>A0A1I5RGN5_9BACT</name>
<evidence type="ECO:0000313" key="1">
    <source>
        <dbReference type="EMBL" id="SFP57675.1"/>
    </source>
</evidence>
<keyword evidence="2" id="KW-1185">Reference proteome</keyword>